<evidence type="ECO:0000313" key="2">
    <source>
        <dbReference type="EMBL" id="MDQ0536218.1"/>
    </source>
</evidence>
<accession>A0ABU0MRV9</accession>
<feature type="compositionally biased region" description="Basic and acidic residues" evidence="1">
    <location>
        <begin position="198"/>
        <end position="218"/>
    </location>
</feature>
<evidence type="ECO:0000256" key="1">
    <source>
        <dbReference type="SAM" id="MobiDB-lite"/>
    </source>
</evidence>
<comment type="caution">
    <text evidence="2">The sequence shown here is derived from an EMBL/GenBank/DDBJ whole genome shotgun (WGS) entry which is preliminary data.</text>
</comment>
<sequence>MAETTLPEPLVPTEVDLTDFKFMPLEVARLLDSEIMALEDAEAFRAGVASWCKGWHQIPAASLPNDDGALCKMLGYGRDLKTWAKLRRAGALRGWILCADGRLYHPIVAAKALEAWLEKLAQRLSSGAGNAKRWGIEFDASQINEQVATARRFLTALDPQSKALTKRKPPAIPTGNQQAVPQDIPPELPSEVPQDDDQQSRQDSRRDVGQESRQDRKRQGQGQRQGDLSLASGDKSPSAAAKAREAALCQPAGISVDDLTDSVDAVFSAVAKAAENWFDVTERDRHDGDEVVIRGWLGLAGNAGLSDADAVQAIAEAIDRQFERLSKRPRVGMPVSLELIDKDVRTAITAARRNPSKVADEVRAPEPYASRFTATQWTTWLKPCSVAVEDRVATITAPTLVIADRLRQHHDQDLRDCLDVDAVEVVVSARRKRASAAIIPHPATVVAEASK</sequence>
<organism evidence="2 3">
    <name type="scientific">Azospirillum picis</name>
    <dbReference type="NCBI Taxonomy" id="488438"/>
    <lineage>
        <taxon>Bacteria</taxon>
        <taxon>Pseudomonadati</taxon>
        <taxon>Pseudomonadota</taxon>
        <taxon>Alphaproteobacteria</taxon>
        <taxon>Rhodospirillales</taxon>
        <taxon>Azospirillaceae</taxon>
        <taxon>Azospirillum</taxon>
    </lineage>
</organism>
<name>A0ABU0MRV9_9PROT</name>
<evidence type="ECO:0000313" key="3">
    <source>
        <dbReference type="Proteomes" id="UP001244552"/>
    </source>
</evidence>
<reference evidence="2 3" key="1">
    <citation type="submission" date="2023-07" db="EMBL/GenBank/DDBJ databases">
        <title>Genomic Encyclopedia of Type Strains, Phase IV (KMG-IV): sequencing the most valuable type-strain genomes for metagenomic binning, comparative biology and taxonomic classification.</title>
        <authorList>
            <person name="Goeker M."/>
        </authorList>
    </citation>
    <scope>NUCLEOTIDE SEQUENCE [LARGE SCALE GENOMIC DNA]</scope>
    <source>
        <strain evidence="2 3">DSM 19922</strain>
    </source>
</reference>
<dbReference type="InterPro" id="IPR038454">
    <property type="entry name" value="DnaA_N_sf"/>
</dbReference>
<proteinExistence type="predicted"/>
<dbReference type="Proteomes" id="UP001244552">
    <property type="component" value="Unassembled WGS sequence"/>
</dbReference>
<dbReference type="EMBL" id="JAUSVU010000024">
    <property type="protein sequence ID" value="MDQ0536218.1"/>
    <property type="molecule type" value="Genomic_DNA"/>
</dbReference>
<keyword evidence="3" id="KW-1185">Reference proteome</keyword>
<protein>
    <recommendedName>
        <fullName evidence="4">DUF1376 domain-containing protein</fullName>
    </recommendedName>
</protein>
<dbReference type="RefSeq" id="WP_209988656.1">
    <property type="nucleotide sequence ID" value="NZ_JAGINO010000025.1"/>
</dbReference>
<feature type="region of interest" description="Disordered" evidence="1">
    <location>
        <begin position="160"/>
        <end position="244"/>
    </location>
</feature>
<gene>
    <name evidence="2" type="ORF">QO018_005112</name>
</gene>
<dbReference type="Gene3D" id="3.30.300.180">
    <property type="match status" value="1"/>
</dbReference>
<evidence type="ECO:0008006" key="4">
    <source>
        <dbReference type="Google" id="ProtNLM"/>
    </source>
</evidence>